<dbReference type="Proteomes" id="UP000545507">
    <property type="component" value="Unassembled WGS sequence"/>
</dbReference>
<evidence type="ECO:0000259" key="1">
    <source>
        <dbReference type="Pfam" id="PF13586"/>
    </source>
</evidence>
<organism evidence="2 3">
    <name type="scientific">Hydrogenophaga aromaticivorans</name>
    <dbReference type="NCBI Taxonomy" id="2610898"/>
    <lineage>
        <taxon>Bacteria</taxon>
        <taxon>Pseudomonadati</taxon>
        <taxon>Pseudomonadota</taxon>
        <taxon>Betaproteobacteria</taxon>
        <taxon>Burkholderiales</taxon>
        <taxon>Comamonadaceae</taxon>
        <taxon>Hydrogenophaga</taxon>
    </lineage>
</organism>
<comment type="caution">
    <text evidence="2">The sequence shown here is derived from an EMBL/GenBank/DDBJ whole genome shotgun (WGS) entry which is preliminary data.</text>
</comment>
<keyword evidence="3" id="KW-1185">Reference proteome</keyword>
<protein>
    <submittedName>
        <fullName evidence="2">Transposase</fullName>
    </submittedName>
</protein>
<evidence type="ECO:0000313" key="3">
    <source>
        <dbReference type="Proteomes" id="UP000545507"/>
    </source>
</evidence>
<dbReference type="EMBL" id="VYGV01000017">
    <property type="protein sequence ID" value="NWF47678.1"/>
    <property type="molecule type" value="Genomic_DNA"/>
</dbReference>
<accession>A0A7Y8H095</accession>
<proteinExistence type="predicted"/>
<dbReference type="AlphaFoldDB" id="A0A7Y8H095"/>
<dbReference type="Pfam" id="PF13586">
    <property type="entry name" value="DDE_Tnp_1_2"/>
    <property type="match status" value="1"/>
</dbReference>
<dbReference type="InterPro" id="IPR025668">
    <property type="entry name" value="Tnp_DDE_dom"/>
</dbReference>
<reference evidence="2 3" key="1">
    <citation type="submission" date="2019-09" db="EMBL/GenBank/DDBJ databases">
        <title>Hydrogenophaga aromatica sp. nov., isolated from a para-xylene-degrading enrichment culture.</title>
        <authorList>
            <person name="Tancsics A."/>
            <person name="Banerjee S."/>
        </authorList>
    </citation>
    <scope>NUCLEOTIDE SEQUENCE [LARGE SCALE GENOMIC DNA]</scope>
    <source>
        <strain evidence="2 3">D2P1</strain>
    </source>
</reference>
<name>A0A7Y8H095_9BURK</name>
<sequence length="49" mass="5801">EVCHSWLNRFRKLLVRYEKLERSFVALNHIAAAIIAFRKVKLTVNIIYG</sequence>
<feature type="domain" description="Transposase DDE" evidence="1">
    <location>
        <begin position="1"/>
        <end position="38"/>
    </location>
</feature>
<evidence type="ECO:0000313" key="2">
    <source>
        <dbReference type="EMBL" id="NWF47678.1"/>
    </source>
</evidence>
<feature type="non-terminal residue" evidence="2">
    <location>
        <position position="1"/>
    </location>
</feature>
<gene>
    <name evidence="2" type="ORF">F3K02_20845</name>
</gene>
<dbReference type="RefSeq" id="WP_177137574.1">
    <property type="nucleotide sequence ID" value="NZ_VYGV01000017.1"/>
</dbReference>